<reference evidence="3" key="1">
    <citation type="submission" date="2016-10" db="EMBL/GenBank/DDBJ databases">
        <authorList>
            <person name="Varghese N."/>
            <person name="Submissions S."/>
        </authorList>
    </citation>
    <scope>NUCLEOTIDE SEQUENCE [LARGE SCALE GENOMIC DNA]</scope>
    <source>
        <strain evidence="3">2SM5</strain>
    </source>
</reference>
<protein>
    <recommendedName>
        <fullName evidence="4">Sn-glycerol-3-phosphate transporter</fullName>
    </recommendedName>
</protein>
<evidence type="ECO:0000256" key="1">
    <source>
        <dbReference type="SAM" id="SignalP"/>
    </source>
</evidence>
<dbReference type="AlphaFoldDB" id="A0A1H1TJZ8"/>
<dbReference type="Proteomes" id="UP000243426">
    <property type="component" value="Chromosome I"/>
</dbReference>
<keyword evidence="1" id="KW-0732">Signal</keyword>
<name>A0A1H1TJZ8_9GAMM</name>
<gene>
    <name evidence="2" type="ORF">SAMN05216198_2327</name>
</gene>
<evidence type="ECO:0008006" key="4">
    <source>
        <dbReference type="Google" id="ProtNLM"/>
    </source>
</evidence>
<keyword evidence="3" id="KW-1185">Reference proteome</keyword>
<organism evidence="2 3">
    <name type="scientific">Halopseudomonas litoralis</name>
    <dbReference type="NCBI Taxonomy" id="797277"/>
    <lineage>
        <taxon>Bacteria</taxon>
        <taxon>Pseudomonadati</taxon>
        <taxon>Pseudomonadota</taxon>
        <taxon>Gammaproteobacteria</taxon>
        <taxon>Pseudomonadales</taxon>
        <taxon>Pseudomonadaceae</taxon>
        <taxon>Halopseudomonas</taxon>
    </lineage>
</organism>
<evidence type="ECO:0000313" key="2">
    <source>
        <dbReference type="EMBL" id="SDS60550.1"/>
    </source>
</evidence>
<feature type="chain" id="PRO_5009261223" description="Sn-glycerol-3-phosphate transporter" evidence="1">
    <location>
        <begin position="23"/>
        <end position="180"/>
    </location>
</feature>
<proteinExistence type="predicted"/>
<feature type="signal peptide" evidence="1">
    <location>
        <begin position="1"/>
        <end position="22"/>
    </location>
</feature>
<dbReference type="STRING" id="797277.SAMN05216198_2327"/>
<sequence length="180" mass="19600">MGRWSVVGCGLALCVVVGNTMASGVSDHASAQTRDIPTALRELAGPVDSQPYWYVQGSVWTKHFSPAPEHNNNQNLIGLERHRDDSYLWGAATFRHSFGGRSHYGYVGKRFDFAGTPFNAKLTAGLLHGYRGEYRDKIPFNRFGIAPAAIPSLGASYRRLGVDVVLLGTAATMVNVGFKL</sequence>
<dbReference type="EMBL" id="LT629748">
    <property type="protein sequence ID" value="SDS60550.1"/>
    <property type="molecule type" value="Genomic_DNA"/>
</dbReference>
<evidence type="ECO:0000313" key="3">
    <source>
        <dbReference type="Proteomes" id="UP000243426"/>
    </source>
</evidence>
<accession>A0A1H1TJZ8</accession>